<sequence>MKLNTALVDRTVTRFGAQALPDNHPAMSQLSTMFGEHTFLLDGDGLYILEAVEIPPAGAPAGQVIKLASWADAERTTLAPHEPEPTDVMVEFGPIDPDKDV</sequence>
<name>A0A952FH83_9PROT</name>
<proteinExistence type="predicted"/>
<reference evidence="2" key="1">
    <citation type="submission" date="2020-06" db="EMBL/GenBank/DDBJ databases">
        <title>Stable isotope informed genome-resolved metagenomics uncovers potential trophic interactions in rhizosphere soil.</title>
        <authorList>
            <person name="Starr E.P."/>
            <person name="Shi S."/>
            <person name="Blazewicz S.J."/>
            <person name="Koch B.J."/>
            <person name="Probst A.J."/>
            <person name="Hungate B.A."/>
            <person name="Pett-Ridge J."/>
            <person name="Firestone M.K."/>
            <person name="Banfield J.F."/>
        </authorList>
    </citation>
    <scope>NUCLEOTIDE SEQUENCE</scope>
    <source>
        <strain evidence="2">YM_69_17</strain>
    </source>
</reference>
<feature type="region of interest" description="Disordered" evidence="1">
    <location>
        <begin position="80"/>
        <end position="101"/>
    </location>
</feature>
<dbReference type="EMBL" id="JAEKLZ010000146">
    <property type="protein sequence ID" value="MBW8724857.1"/>
    <property type="molecule type" value="Genomic_DNA"/>
</dbReference>
<gene>
    <name evidence="2" type="ORF">JF625_06840</name>
</gene>
<dbReference type="AlphaFoldDB" id="A0A952FH83"/>
<evidence type="ECO:0000313" key="2">
    <source>
        <dbReference type="EMBL" id="MBW8724857.1"/>
    </source>
</evidence>
<accession>A0A952FH83</accession>
<organism evidence="2 3">
    <name type="scientific">Inquilinus limosus</name>
    <dbReference type="NCBI Taxonomy" id="171674"/>
    <lineage>
        <taxon>Bacteria</taxon>
        <taxon>Pseudomonadati</taxon>
        <taxon>Pseudomonadota</taxon>
        <taxon>Alphaproteobacteria</taxon>
        <taxon>Rhodospirillales</taxon>
        <taxon>Rhodospirillaceae</taxon>
        <taxon>Inquilinus</taxon>
    </lineage>
</organism>
<comment type="caution">
    <text evidence="2">The sequence shown here is derived from an EMBL/GenBank/DDBJ whole genome shotgun (WGS) entry which is preliminary data.</text>
</comment>
<evidence type="ECO:0000313" key="3">
    <source>
        <dbReference type="Proteomes" id="UP000700706"/>
    </source>
</evidence>
<protein>
    <submittedName>
        <fullName evidence="2">Uncharacterized protein</fullName>
    </submittedName>
</protein>
<evidence type="ECO:0000256" key="1">
    <source>
        <dbReference type="SAM" id="MobiDB-lite"/>
    </source>
</evidence>
<dbReference type="Proteomes" id="UP000700706">
    <property type="component" value="Unassembled WGS sequence"/>
</dbReference>